<keyword evidence="2" id="KW-1185">Reference proteome</keyword>
<dbReference type="Proteomes" id="UP000295515">
    <property type="component" value="Unassembled WGS sequence"/>
</dbReference>
<dbReference type="Gene3D" id="1.20.1500.10">
    <property type="entry name" value="YheA/YmcA-like"/>
    <property type="match status" value="1"/>
</dbReference>
<dbReference type="Pfam" id="PF06133">
    <property type="entry name" value="Com_YlbF"/>
    <property type="match status" value="1"/>
</dbReference>
<dbReference type="PANTHER" id="PTHR38448:SF1">
    <property type="entry name" value="YLBF FAMILY REGULATOR"/>
    <property type="match status" value="1"/>
</dbReference>
<comment type="caution">
    <text evidence="1">The sequence shown here is derived from an EMBL/GenBank/DDBJ whole genome shotgun (WGS) entry which is preliminary data.</text>
</comment>
<evidence type="ECO:0000313" key="2">
    <source>
        <dbReference type="Proteomes" id="UP000295515"/>
    </source>
</evidence>
<dbReference type="SUPFAM" id="SSF158622">
    <property type="entry name" value="YheA/YmcA-like"/>
    <property type="match status" value="1"/>
</dbReference>
<dbReference type="InterPro" id="IPR052767">
    <property type="entry name" value="Bact_com_dev_regulator"/>
</dbReference>
<dbReference type="PANTHER" id="PTHR38448">
    <property type="entry name" value="REGULATORY PROTEIN YLBF-RELATED"/>
    <property type="match status" value="1"/>
</dbReference>
<dbReference type="AlphaFoldDB" id="A0A4R3YYT6"/>
<name>A0A4R3YYT6_9FIRM</name>
<dbReference type="RefSeq" id="WP_066445637.1">
    <property type="nucleotide sequence ID" value="NZ_JANKBF010000013.1"/>
</dbReference>
<gene>
    <name evidence="1" type="ORF">EDD60_1138</name>
</gene>
<dbReference type="GeneID" id="98915652"/>
<reference evidence="1 2" key="1">
    <citation type="submission" date="2019-03" db="EMBL/GenBank/DDBJ databases">
        <title>Genomic Encyclopedia of Type Strains, Phase IV (KMG-IV): sequencing the most valuable type-strain genomes for metagenomic binning, comparative biology and taxonomic classification.</title>
        <authorList>
            <person name="Goeker M."/>
        </authorList>
    </citation>
    <scope>NUCLEOTIDE SEQUENCE [LARGE SCALE GENOMIC DNA]</scope>
    <source>
        <strain evidence="1 2">DSM 29487</strain>
    </source>
</reference>
<dbReference type="InterPro" id="IPR023378">
    <property type="entry name" value="YheA/YmcA-like_dom_sf"/>
</dbReference>
<dbReference type="EMBL" id="SMCQ01000013">
    <property type="protein sequence ID" value="TCV98415.1"/>
    <property type="molecule type" value="Genomic_DNA"/>
</dbReference>
<sequence length="115" mass="13742">MEEIINELIDAILKDEKFKAYQQAQEALYDEKTLALLSRQKTMQEDYLRLKNYLDESSLSQMKDELREIKKEVLDNPKIKAYYQTYHELNDLLEDVTKTVFQGISEDITLERFQL</sequence>
<dbReference type="InterPro" id="IPR010368">
    <property type="entry name" value="Com_YlbF"/>
</dbReference>
<proteinExistence type="predicted"/>
<accession>A0A4R3YYT6</accession>
<protein>
    <submittedName>
        <fullName evidence="1">Cell fate (Sporulation/competence/biofilm development) regulator YlbF (YheA/YmcA/DUF963 family)</fullName>
    </submittedName>
</protein>
<organism evidence="1 2">
    <name type="scientific">Longibaculum muris</name>
    <dbReference type="NCBI Taxonomy" id="1796628"/>
    <lineage>
        <taxon>Bacteria</taxon>
        <taxon>Bacillati</taxon>
        <taxon>Bacillota</taxon>
        <taxon>Erysipelotrichia</taxon>
        <taxon>Erysipelotrichales</taxon>
        <taxon>Coprobacillaceae</taxon>
        <taxon>Longibaculum</taxon>
    </lineage>
</organism>
<evidence type="ECO:0000313" key="1">
    <source>
        <dbReference type="EMBL" id="TCV98415.1"/>
    </source>
</evidence>